<dbReference type="AlphaFoldDB" id="A0AAE3D264"/>
<evidence type="ECO:0000256" key="1">
    <source>
        <dbReference type="ARBA" id="ARBA00022603"/>
    </source>
</evidence>
<accession>A0AAE3D264</accession>
<evidence type="ECO:0000313" key="6">
    <source>
        <dbReference type="Proteomes" id="UP001196509"/>
    </source>
</evidence>
<dbReference type="RefSeq" id="WP_220231131.1">
    <property type="nucleotide sequence ID" value="NZ_JAICBX010000006.1"/>
</dbReference>
<dbReference type="PANTHER" id="PTHR12829">
    <property type="entry name" value="N6-ADENOSINE-METHYLTRANSFERASE"/>
    <property type="match status" value="1"/>
</dbReference>
<comment type="similarity">
    <text evidence="4">Belongs to the MT-A70-like family.</text>
</comment>
<dbReference type="EMBL" id="JAICBX010000006">
    <property type="protein sequence ID" value="MBW8640400.1"/>
    <property type="molecule type" value="Genomic_DNA"/>
</dbReference>
<dbReference type="Proteomes" id="UP001196509">
    <property type="component" value="Unassembled WGS sequence"/>
</dbReference>
<evidence type="ECO:0000313" key="5">
    <source>
        <dbReference type="EMBL" id="MBW8640400.1"/>
    </source>
</evidence>
<dbReference type="InterPro" id="IPR007757">
    <property type="entry name" value="MT-A70-like"/>
</dbReference>
<keyword evidence="3" id="KW-0949">S-adenosyl-L-methionine</keyword>
<organism evidence="5 6">
    <name type="scientific">Flavimaribacter sediminis</name>
    <dbReference type="NCBI Taxonomy" id="2865987"/>
    <lineage>
        <taxon>Bacteria</taxon>
        <taxon>Pseudomonadati</taxon>
        <taxon>Pseudomonadota</taxon>
        <taxon>Alphaproteobacteria</taxon>
        <taxon>Hyphomicrobiales</taxon>
        <taxon>Rhizobiaceae</taxon>
        <taxon>Flavimaribacter</taxon>
    </lineage>
</organism>
<dbReference type="Gene3D" id="1.10.10.2830">
    <property type="match status" value="1"/>
</dbReference>
<evidence type="ECO:0008006" key="7">
    <source>
        <dbReference type="Google" id="ProtNLM"/>
    </source>
</evidence>
<dbReference type="GO" id="GO:0008173">
    <property type="term" value="F:RNA methyltransferase activity"/>
    <property type="evidence" value="ECO:0007669"/>
    <property type="project" value="UniProtKB-ARBA"/>
</dbReference>
<dbReference type="GO" id="GO:0032259">
    <property type="term" value="P:methylation"/>
    <property type="evidence" value="ECO:0007669"/>
    <property type="project" value="UniProtKB-KW"/>
</dbReference>
<evidence type="ECO:0000256" key="2">
    <source>
        <dbReference type="ARBA" id="ARBA00022679"/>
    </source>
</evidence>
<evidence type="ECO:0000256" key="3">
    <source>
        <dbReference type="ARBA" id="ARBA00022691"/>
    </source>
</evidence>
<name>A0AAE3D264_9HYPH</name>
<keyword evidence="2" id="KW-0808">Transferase</keyword>
<gene>
    <name evidence="5" type="ORF">K1W69_24625</name>
</gene>
<dbReference type="Pfam" id="PF05063">
    <property type="entry name" value="MT-A70"/>
    <property type="match status" value="1"/>
</dbReference>
<protein>
    <recommendedName>
        <fullName evidence="7">MT-A70 family protein</fullName>
    </recommendedName>
</protein>
<comment type="caution">
    <text evidence="5">The sequence shown here is derived from an EMBL/GenBank/DDBJ whole genome shotgun (WGS) entry which is preliminary data.</text>
</comment>
<evidence type="ECO:0000256" key="4">
    <source>
        <dbReference type="PROSITE-ProRule" id="PRU00489"/>
    </source>
</evidence>
<dbReference type="GO" id="GO:0008757">
    <property type="term" value="F:S-adenosylmethionine-dependent methyltransferase activity"/>
    <property type="evidence" value="ECO:0007669"/>
    <property type="project" value="UniProtKB-ARBA"/>
</dbReference>
<dbReference type="PROSITE" id="PS51143">
    <property type="entry name" value="MT_A70"/>
    <property type="match status" value="1"/>
</dbReference>
<proteinExistence type="inferred from homology"/>
<dbReference type="PANTHER" id="PTHR12829:SF7">
    <property type="entry name" value="N6-ADENOSINE-METHYLTRANSFERASE CATALYTIC SUBUNIT"/>
    <property type="match status" value="1"/>
</dbReference>
<keyword evidence="6" id="KW-1185">Reference proteome</keyword>
<reference evidence="5" key="1">
    <citation type="submission" date="2021-08" db="EMBL/GenBank/DDBJ databases">
        <title>Hoeflea bacterium WL0058 sp. nov., isolated from the sediment.</title>
        <authorList>
            <person name="Wang L."/>
            <person name="Zhang D."/>
        </authorList>
    </citation>
    <scope>NUCLEOTIDE SEQUENCE</scope>
    <source>
        <strain evidence="5">WL0058</strain>
    </source>
</reference>
<keyword evidence="1" id="KW-0489">Methyltransferase</keyword>
<sequence length="427" mass="47749">MIPFHPIANLFPLIEGNAFDDLVADVGDNGLRELIVIHEGQILDGRNRYRAMVASGQMNSETGAYSSKSVLNEGFRWFGSKPEDGDDPLKWVLSKNLHRRHLSQSQRAMVAAKLVNMPHGGDRSKQHRANLHDAPEAAQMMDVSERSIKTAKKVLRDGAEELQAAVDQRTVTVSLAAQLAALPIDEQREIVALADPRAIKAAAKKWRVADQQAKKDRRTAREADLANGQAALPEKNYGIIYADPEWRFEPYDQESGMDRAADNHYPTSDLQTLMRRDIGALAADDCILFLWATVPMLIEAICCLDAWGFASIDRDGATGFLTPDKRRSRYVSHFAWDKGRIITGYWNRGKHEVLLIATRGNPVAPAQGDQLASCFTAKSPRHSAKPDIVLDWIDEQWPNTPRIELNRRGKPRKGWDAWGNEVEIDTS</sequence>